<name>A0A0H3KVN0_PANAA</name>
<dbReference type="InterPro" id="IPR001702">
    <property type="entry name" value="Porin_Gram-ve"/>
</dbReference>
<reference evidence="7" key="1">
    <citation type="journal article" date="2012" name="Appl. Microbiol. Biotechnol.">
        <title>The complete genome sequence of Pantoea ananatis AJ13355, an organism with great biotechnological potential.</title>
        <authorList>
            <person name="Hara Y."/>
            <person name="Kadotani N."/>
            <person name="Izui H."/>
            <person name="Katashkina J.I."/>
            <person name="Kuvaeva T.M."/>
            <person name="Andreeva I.G."/>
            <person name="Golubeva L.I."/>
            <person name="Malko D.B."/>
            <person name="Makeev V.J."/>
            <person name="Mashko S.V."/>
            <person name="Kozlov Y.I."/>
        </authorList>
    </citation>
    <scope>NUCLEOTIDE SEQUENCE [LARGE SCALE GENOMIC DNA]</scope>
    <source>
        <strain evidence="7">AJ13355</strain>
    </source>
</reference>
<dbReference type="GO" id="GO:0034220">
    <property type="term" value="P:monoatomic ion transmembrane transport"/>
    <property type="evidence" value="ECO:0007669"/>
    <property type="project" value="InterPro"/>
</dbReference>
<dbReference type="PRINTS" id="PR00183">
    <property type="entry name" value="ECOLIPORIN"/>
</dbReference>
<comment type="similarity">
    <text evidence="2">Belongs to the Gram-negative porin family.</text>
</comment>
<dbReference type="EMBL" id="AP012032">
    <property type="protein sequence ID" value="BAK11103.1"/>
    <property type="molecule type" value="Genomic_DNA"/>
</dbReference>
<accession>A0A0H3KVN0</accession>
<dbReference type="KEGG" id="paj:PAJ_1023"/>
<comment type="subcellular location">
    <subcellularLocation>
        <location evidence="1">Cell outer membrane</location>
        <topology evidence="1">Multi-pass membrane protein</topology>
    </subcellularLocation>
</comment>
<dbReference type="GO" id="GO:0009279">
    <property type="term" value="C:cell outer membrane"/>
    <property type="evidence" value="ECO:0007669"/>
    <property type="project" value="UniProtKB-SubCell"/>
</dbReference>
<dbReference type="PANTHER" id="PTHR34501">
    <property type="entry name" value="PROTEIN YDDL-RELATED"/>
    <property type="match status" value="1"/>
</dbReference>
<dbReference type="eggNOG" id="COG3203">
    <property type="taxonomic scope" value="Bacteria"/>
</dbReference>
<protein>
    <submittedName>
        <fullName evidence="6">Outer membrane protein F OmpF</fullName>
    </submittedName>
</protein>
<dbReference type="HOGENOM" id="CLU_058202_0_0_6"/>
<dbReference type="RefSeq" id="WP_014593579.1">
    <property type="nucleotide sequence ID" value="NC_017531.2"/>
</dbReference>
<feature type="chain" id="PRO_5002613974" evidence="5">
    <location>
        <begin position="23"/>
        <end position="359"/>
    </location>
</feature>
<dbReference type="InterPro" id="IPR050298">
    <property type="entry name" value="Gram-neg_bact_OMP"/>
</dbReference>
<evidence type="ECO:0000256" key="4">
    <source>
        <dbReference type="ARBA" id="ARBA00023136"/>
    </source>
</evidence>
<keyword evidence="4" id="KW-0472">Membrane</keyword>
<keyword evidence="3 5" id="KW-0732">Signal</keyword>
<dbReference type="PATRIC" id="fig|932677.3.peg.1179"/>
<dbReference type="InterPro" id="IPR023614">
    <property type="entry name" value="Porin_dom_sf"/>
</dbReference>
<dbReference type="Pfam" id="PF00267">
    <property type="entry name" value="Porin_1"/>
    <property type="match status" value="1"/>
</dbReference>
<proteinExistence type="inferred from homology"/>
<sequence length="359" mass="39197">MMKRTLVAALMPLLIGLSTAQAAQIYNKDGNKLDIQGKVNVLRYFSDDNSNNGDASYARLGFKGETAITDQLTGYGFWQYQYSLKNSEGSDANNGNKTRLGYAGLKFGQLGSVDYGRNYGLVYDALGYTDMLPVFGGDSANSDAFLSLRSGGLLTWRNKDFFGLVKGWNVAAQYEGKNDRTSTTDTGLEVRRSNGDGFALSTSYDFDFGLSFVGSYASLNRIAAQNTAAFGRGDKAQLWATAAKYDANQIYLAAMYGETLNATPINGGFANKTQNMEVVAQYQFLNGFRPSIGYVASKAKDLEGIGEADLYKYTAVGATYYFNKNMSVYAEYKINLLKKNNPLGLATDDITGVGMTYQF</sequence>
<dbReference type="GeneID" id="57268490"/>
<evidence type="ECO:0000313" key="7">
    <source>
        <dbReference type="Proteomes" id="UP000006690"/>
    </source>
</evidence>
<dbReference type="PANTHER" id="PTHR34501:SF2">
    <property type="entry name" value="OUTER MEMBRANE PORIN F-RELATED"/>
    <property type="match status" value="1"/>
</dbReference>
<evidence type="ECO:0000256" key="1">
    <source>
        <dbReference type="ARBA" id="ARBA00004571"/>
    </source>
</evidence>
<dbReference type="AlphaFoldDB" id="A0A0H3KVN0"/>
<evidence type="ECO:0000256" key="3">
    <source>
        <dbReference type="ARBA" id="ARBA00022729"/>
    </source>
</evidence>
<dbReference type="CDD" id="cd00342">
    <property type="entry name" value="gram_neg_porins"/>
    <property type="match status" value="1"/>
</dbReference>
<dbReference type="InterPro" id="IPR001897">
    <property type="entry name" value="Porin_gammaproteobac"/>
</dbReference>
<evidence type="ECO:0000256" key="5">
    <source>
        <dbReference type="SAM" id="SignalP"/>
    </source>
</evidence>
<dbReference type="GO" id="GO:0015288">
    <property type="term" value="F:porin activity"/>
    <property type="evidence" value="ECO:0007669"/>
    <property type="project" value="InterPro"/>
</dbReference>
<evidence type="ECO:0000256" key="2">
    <source>
        <dbReference type="ARBA" id="ARBA00007539"/>
    </source>
</evidence>
<dbReference type="Proteomes" id="UP000006690">
    <property type="component" value="Chromosome"/>
</dbReference>
<gene>
    <name evidence="6" type="primary">ompF</name>
    <name evidence="6" type="ordered locus">PAJ_1023</name>
</gene>
<organism evidence="6 7">
    <name type="scientific">Pantoea ananatis (strain AJ13355)</name>
    <dbReference type="NCBI Taxonomy" id="932677"/>
    <lineage>
        <taxon>Bacteria</taxon>
        <taxon>Pseudomonadati</taxon>
        <taxon>Pseudomonadota</taxon>
        <taxon>Gammaproteobacteria</taxon>
        <taxon>Enterobacterales</taxon>
        <taxon>Erwiniaceae</taxon>
        <taxon>Pantoea</taxon>
    </lineage>
</organism>
<dbReference type="InterPro" id="IPR033900">
    <property type="entry name" value="Gram_neg_porin_domain"/>
</dbReference>
<feature type="signal peptide" evidence="5">
    <location>
        <begin position="1"/>
        <end position="22"/>
    </location>
</feature>
<dbReference type="OrthoDB" id="7055111at2"/>
<evidence type="ECO:0000313" key="6">
    <source>
        <dbReference type="EMBL" id="BAK11103.1"/>
    </source>
</evidence>
<dbReference type="Gene3D" id="2.40.160.10">
    <property type="entry name" value="Porin"/>
    <property type="match status" value="1"/>
</dbReference>
<dbReference type="SUPFAM" id="SSF56935">
    <property type="entry name" value="Porins"/>
    <property type="match status" value="1"/>
</dbReference>
<dbReference type="PRINTS" id="PR00182">
    <property type="entry name" value="ECOLNEIPORIN"/>
</dbReference>